<gene>
    <name evidence="4" type="primary">gsiB_3</name>
    <name evidence="4" type="ORF">GAK30_00863</name>
</gene>
<dbReference type="GO" id="GO:0043190">
    <property type="term" value="C:ATP-binding cassette (ABC) transporter complex"/>
    <property type="evidence" value="ECO:0007669"/>
    <property type="project" value="InterPro"/>
</dbReference>
<dbReference type="CDD" id="cd08502">
    <property type="entry name" value="PBP2_NikA_DppA_OppA_like_16"/>
    <property type="match status" value="1"/>
</dbReference>
<dbReference type="InterPro" id="IPR000914">
    <property type="entry name" value="SBP_5_dom"/>
</dbReference>
<accession>A0A7V8JR86</accession>
<organism evidence="4 5">
    <name type="scientific">Paracidovorax wautersii</name>
    <dbReference type="NCBI Taxonomy" id="1177982"/>
    <lineage>
        <taxon>Bacteria</taxon>
        <taxon>Pseudomonadati</taxon>
        <taxon>Pseudomonadota</taxon>
        <taxon>Betaproteobacteria</taxon>
        <taxon>Burkholderiales</taxon>
        <taxon>Comamonadaceae</taxon>
        <taxon>Paracidovorax</taxon>
    </lineage>
</organism>
<name>A0A7V8JR86_9BURK</name>
<sequence length="548" mass="60216">MRMTSARPTWPARLHRRRLATGLAAAIIVGGSLAWGASAALAQTPAANPAQTLRIVPATTITVLDPIWTTAYVSRNFGYMVFDTLFGTDAHGKIQPQMVDQWSTSPDGKTWTFTLRGGLAFSDGAPVTSDDVIASLKRWASRDTLGGLMAQALDHYEAVDARTFKLVLKQPFGLVLEALGKPSSNVPFIMPKRIADTPGDTQIKEIIGSGPYVFKADEFRPGQVAVFEKNPAYKPRAEPPSGTTGGKNVYVDKVEWRFIRDPQTQMNALLTGEVDIVEQPAFEQYATFRSNPDIRIVDAQPNGFQFSLRFNALHAPFNDARIRHAAMLALGQEAMLRTQVGDKTLYKVCRSMYPCGTPFASDATGDYTGVPQIQKAKALLAEAGYKGEPIVLMRPTDQTTIGKLPLVAKQQLEQAGFKVDLQNMDWQSLVSRRARKDAPSAGGWNAFITSWVAEDIQNPLTMAMMNARGDKGWFGWFDDTKLEDIKARFAQAATEADKKKIAEEAQLYAFQIGTHVPLGQYTVPAAVRKNVTGIVPAGAQVYWNIRKQ</sequence>
<dbReference type="SUPFAM" id="SSF53850">
    <property type="entry name" value="Periplasmic binding protein-like II"/>
    <property type="match status" value="1"/>
</dbReference>
<dbReference type="EMBL" id="WNDQ01000008">
    <property type="protein sequence ID" value="KAF1022924.1"/>
    <property type="molecule type" value="Genomic_DNA"/>
</dbReference>
<evidence type="ECO:0000256" key="1">
    <source>
        <dbReference type="ARBA" id="ARBA00005695"/>
    </source>
</evidence>
<dbReference type="InterPro" id="IPR006311">
    <property type="entry name" value="TAT_signal"/>
</dbReference>
<evidence type="ECO:0000259" key="3">
    <source>
        <dbReference type="Pfam" id="PF00496"/>
    </source>
</evidence>
<evidence type="ECO:0000313" key="4">
    <source>
        <dbReference type="EMBL" id="KAF1022924.1"/>
    </source>
</evidence>
<dbReference type="GO" id="GO:0015833">
    <property type="term" value="P:peptide transport"/>
    <property type="evidence" value="ECO:0007669"/>
    <property type="project" value="TreeGrafter"/>
</dbReference>
<dbReference type="Pfam" id="PF00496">
    <property type="entry name" value="SBP_bac_5"/>
    <property type="match status" value="1"/>
</dbReference>
<proteinExistence type="inferred from homology"/>
<dbReference type="Proteomes" id="UP000461670">
    <property type="component" value="Unassembled WGS sequence"/>
</dbReference>
<protein>
    <submittedName>
        <fullName evidence="4">Glutathione-binding protein GsiB</fullName>
    </submittedName>
</protein>
<dbReference type="InterPro" id="IPR030678">
    <property type="entry name" value="Peptide/Ni-bd"/>
</dbReference>
<comment type="caution">
    <text evidence="4">The sequence shown here is derived from an EMBL/GenBank/DDBJ whole genome shotgun (WGS) entry which is preliminary data.</text>
</comment>
<evidence type="ECO:0000256" key="2">
    <source>
        <dbReference type="ARBA" id="ARBA00022729"/>
    </source>
</evidence>
<dbReference type="GO" id="GO:0030288">
    <property type="term" value="C:outer membrane-bounded periplasmic space"/>
    <property type="evidence" value="ECO:0007669"/>
    <property type="project" value="UniProtKB-ARBA"/>
</dbReference>
<evidence type="ECO:0000313" key="5">
    <source>
        <dbReference type="Proteomes" id="UP000461670"/>
    </source>
</evidence>
<dbReference type="InterPro" id="IPR039424">
    <property type="entry name" value="SBP_5"/>
</dbReference>
<dbReference type="PROSITE" id="PS51318">
    <property type="entry name" value="TAT"/>
    <property type="match status" value="1"/>
</dbReference>
<dbReference type="Gene3D" id="3.10.105.10">
    <property type="entry name" value="Dipeptide-binding Protein, Domain 3"/>
    <property type="match status" value="1"/>
</dbReference>
<comment type="similarity">
    <text evidence="1">Belongs to the bacterial solute-binding protein 5 family.</text>
</comment>
<dbReference type="GO" id="GO:1904680">
    <property type="term" value="F:peptide transmembrane transporter activity"/>
    <property type="evidence" value="ECO:0007669"/>
    <property type="project" value="TreeGrafter"/>
</dbReference>
<dbReference type="PIRSF" id="PIRSF002741">
    <property type="entry name" value="MppA"/>
    <property type="match status" value="1"/>
</dbReference>
<dbReference type="Gene3D" id="3.90.76.10">
    <property type="entry name" value="Dipeptide-binding Protein, Domain 1"/>
    <property type="match status" value="1"/>
</dbReference>
<dbReference type="AlphaFoldDB" id="A0A7V8JR86"/>
<dbReference type="Gene3D" id="3.40.190.10">
    <property type="entry name" value="Periplasmic binding protein-like II"/>
    <property type="match status" value="1"/>
</dbReference>
<dbReference type="PANTHER" id="PTHR30290">
    <property type="entry name" value="PERIPLASMIC BINDING COMPONENT OF ABC TRANSPORTER"/>
    <property type="match status" value="1"/>
</dbReference>
<reference evidence="5" key="1">
    <citation type="journal article" date="2020" name="MBio">
        <title>Horizontal gene transfer to a defensive symbiont with a reduced genome amongst a multipartite beetle microbiome.</title>
        <authorList>
            <person name="Waterworth S.C."/>
            <person name="Florez L.V."/>
            <person name="Rees E.R."/>
            <person name="Hertweck C."/>
            <person name="Kaltenpoth M."/>
            <person name="Kwan J.C."/>
        </authorList>
    </citation>
    <scope>NUCLEOTIDE SEQUENCE [LARGE SCALE GENOMIC DNA]</scope>
</reference>
<keyword evidence="2" id="KW-0732">Signal</keyword>
<feature type="domain" description="Solute-binding protein family 5" evidence="3">
    <location>
        <begin position="93"/>
        <end position="469"/>
    </location>
</feature>
<dbReference type="PANTHER" id="PTHR30290:SF38">
    <property type="entry name" value="D,D-DIPEPTIDE-BINDING PERIPLASMIC PROTEIN DDPA-RELATED"/>
    <property type="match status" value="1"/>
</dbReference>